<dbReference type="AlphaFoldDB" id="A0A917NXI8"/>
<gene>
    <name evidence="2" type="ORF">GCM10011320_52110</name>
</gene>
<name>A0A917NXI8_9PROT</name>
<proteinExistence type="predicted"/>
<dbReference type="EMBL" id="BMKW01000016">
    <property type="protein sequence ID" value="GGJ38063.1"/>
    <property type="molecule type" value="Genomic_DNA"/>
</dbReference>
<reference evidence="2" key="1">
    <citation type="journal article" date="2014" name="Int. J. Syst. Evol. Microbiol.">
        <title>Complete genome sequence of Corynebacterium casei LMG S-19264T (=DSM 44701T), isolated from a smear-ripened cheese.</title>
        <authorList>
            <consortium name="US DOE Joint Genome Institute (JGI-PGF)"/>
            <person name="Walter F."/>
            <person name="Albersmeier A."/>
            <person name="Kalinowski J."/>
            <person name="Ruckert C."/>
        </authorList>
    </citation>
    <scope>NUCLEOTIDE SEQUENCE</scope>
    <source>
        <strain evidence="2">CGMCC 1.3617</strain>
    </source>
</reference>
<evidence type="ECO:0000256" key="1">
    <source>
        <dbReference type="SAM" id="MobiDB-lite"/>
    </source>
</evidence>
<organism evidence="2 3">
    <name type="scientific">Neoroseomonas lacus</name>
    <dbReference type="NCBI Taxonomy" id="287609"/>
    <lineage>
        <taxon>Bacteria</taxon>
        <taxon>Pseudomonadati</taxon>
        <taxon>Pseudomonadota</taxon>
        <taxon>Alphaproteobacteria</taxon>
        <taxon>Acetobacterales</taxon>
        <taxon>Acetobacteraceae</taxon>
        <taxon>Neoroseomonas</taxon>
    </lineage>
</organism>
<evidence type="ECO:0000313" key="3">
    <source>
        <dbReference type="Proteomes" id="UP000661507"/>
    </source>
</evidence>
<feature type="region of interest" description="Disordered" evidence="1">
    <location>
        <begin position="29"/>
        <end position="59"/>
    </location>
</feature>
<evidence type="ECO:0000313" key="2">
    <source>
        <dbReference type="EMBL" id="GGJ38063.1"/>
    </source>
</evidence>
<reference evidence="2" key="2">
    <citation type="submission" date="2020-09" db="EMBL/GenBank/DDBJ databases">
        <authorList>
            <person name="Sun Q."/>
            <person name="Zhou Y."/>
        </authorList>
    </citation>
    <scope>NUCLEOTIDE SEQUENCE</scope>
    <source>
        <strain evidence="2">CGMCC 1.3617</strain>
    </source>
</reference>
<dbReference type="Proteomes" id="UP000661507">
    <property type="component" value="Unassembled WGS sequence"/>
</dbReference>
<accession>A0A917NXI8</accession>
<comment type="caution">
    <text evidence="2">The sequence shown here is derived from an EMBL/GenBank/DDBJ whole genome shotgun (WGS) entry which is preliminary data.</text>
</comment>
<keyword evidence="3" id="KW-1185">Reference proteome</keyword>
<sequence length="59" mass="6000">MVACPSARTVAPAEHKRWPTLAAEMDITSSGRSGLKAGSGRKGQAEQGSTGSIMVVITG</sequence>
<protein>
    <submittedName>
        <fullName evidence="2">Uncharacterized protein</fullName>
    </submittedName>
</protein>